<dbReference type="InterPro" id="IPR036681">
    <property type="entry name" value="PgpA-like_sf"/>
</dbReference>
<evidence type="ECO:0000259" key="3">
    <source>
        <dbReference type="Pfam" id="PF04608"/>
    </source>
</evidence>
<evidence type="ECO:0000256" key="1">
    <source>
        <dbReference type="PIRNR" id="PIRNR006162"/>
    </source>
</evidence>
<dbReference type="PANTHER" id="PTHR36305">
    <property type="entry name" value="PHOSPHATIDYLGLYCEROPHOSPHATASE A"/>
    <property type="match status" value="1"/>
</dbReference>
<keyword evidence="1" id="KW-0460">Magnesium</keyword>
<feature type="transmembrane region" description="Helical" evidence="2">
    <location>
        <begin position="141"/>
        <end position="161"/>
    </location>
</feature>
<keyword evidence="1" id="KW-0378">Hydrolase</keyword>
<dbReference type="InterPro" id="IPR007686">
    <property type="entry name" value="YutG/PgpA"/>
</dbReference>
<name>A0ABU3KXG6_9GAMM</name>
<gene>
    <name evidence="4" type="ORF">NOG12_07125</name>
</gene>
<dbReference type="SUPFAM" id="SSF101307">
    <property type="entry name" value="YutG-like"/>
    <property type="match status" value="1"/>
</dbReference>
<protein>
    <recommendedName>
        <fullName evidence="1">Phosphatidylglycerophosphatase A</fullName>
        <ecNumber evidence="1">3.1.3.27</ecNumber>
    </recommendedName>
    <alternativeName>
        <fullName evidence="1">Phosphatidylglycerolphosphate phosphatase A</fullName>
    </alternativeName>
</protein>
<keyword evidence="1" id="KW-0595">Phospholipid degradation</keyword>
<keyword evidence="1 2" id="KW-0472">Membrane</keyword>
<proteinExistence type="predicted"/>
<comment type="function">
    <text evidence="1">Lipid phosphatase which dephosphorylates phosphatidylglycerophosphate (PGP) to phosphatidylglycerol (PG).</text>
</comment>
<dbReference type="CDD" id="cd06971">
    <property type="entry name" value="PgpA"/>
    <property type="match status" value="1"/>
</dbReference>
<feature type="transmembrane region" description="Helical" evidence="2">
    <location>
        <begin position="51"/>
        <end position="72"/>
    </location>
</feature>
<dbReference type="InterPro" id="IPR026037">
    <property type="entry name" value="PgpA"/>
</dbReference>
<comment type="cofactor">
    <cofactor evidence="1">
        <name>Mg(2+)</name>
        <dbReference type="ChEBI" id="CHEBI:18420"/>
    </cofactor>
</comment>
<evidence type="ECO:0000256" key="2">
    <source>
        <dbReference type="SAM" id="Phobius"/>
    </source>
</evidence>
<dbReference type="Pfam" id="PF04608">
    <property type="entry name" value="PgpA"/>
    <property type="match status" value="1"/>
</dbReference>
<comment type="catalytic activity">
    <reaction evidence="1">
        <text>a 1,2-diacyl-sn-glycero-3-phospho-(1'-sn-glycero-3'-phosphate) + H2O = a 1,2-diacyl-sn-glycero-3-phospho-(1'-sn-glycerol) + phosphate</text>
        <dbReference type="Rhea" id="RHEA:33751"/>
        <dbReference type="ChEBI" id="CHEBI:15377"/>
        <dbReference type="ChEBI" id="CHEBI:43474"/>
        <dbReference type="ChEBI" id="CHEBI:60110"/>
        <dbReference type="ChEBI" id="CHEBI:64716"/>
        <dbReference type="EC" id="3.1.3.27"/>
    </reaction>
</comment>
<dbReference type="Proteomes" id="UP001305027">
    <property type="component" value="Unassembled WGS sequence"/>
</dbReference>
<dbReference type="PANTHER" id="PTHR36305:SF1">
    <property type="entry name" value="PHOSPHATIDYLGLYCEROPHOSPHATASE A"/>
    <property type="match status" value="1"/>
</dbReference>
<feature type="domain" description="YutG/PgpA" evidence="3">
    <location>
        <begin position="17"/>
        <end position="153"/>
    </location>
</feature>
<comment type="pathway">
    <text evidence="1">Phospholipid metabolism; phosphatidylglycerol biosynthesis; phosphatidylglycerol from CDP-diacylglycerol: step 2/2.</text>
</comment>
<dbReference type="EMBL" id="JANFPJ010000011">
    <property type="protein sequence ID" value="MDT7525842.1"/>
    <property type="molecule type" value="Genomic_DNA"/>
</dbReference>
<keyword evidence="2" id="KW-1133">Transmembrane helix</keyword>
<organism evidence="4 5">
    <name type="scientific">Pseudidiomarina fusca</name>
    <dbReference type="NCBI Taxonomy" id="2965078"/>
    <lineage>
        <taxon>Bacteria</taxon>
        <taxon>Pseudomonadati</taxon>
        <taxon>Pseudomonadota</taxon>
        <taxon>Gammaproteobacteria</taxon>
        <taxon>Alteromonadales</taxon>
        <taxon>Idiomarinaceae</taxon>
        <taxon>Pseudidiomarina</taxon>
    </lineage>
</organism>
<dbReference type="RefSeq" id="WP_313932825.1">
    <property type="nucleotide sequence ID" value="NZ_JANFPJ010000011.1"/>
</dbReference>
<keyword evidence="1 2" id="KW-0812">Transmembrane</keyword>
<keyword evidence="1" id="KW-0479">Metal-binding</keyword>
<evidence type="ECO:0000313" key="5">
    <source>
        <dbReference type="Proteomes" id="UP001305027"/>
    </source>
</evidence>
<accession>A0ABU3KXG6</accession>
<dbReference type="PIRSF" id="PIRSF006162">
    <property type="entry name" value="PgpA"/>
    <property type="match status" value="1"/>
</dbReference>
<reference evidence="4 5" key="1">
    <citation type="submission" date="2022-07" db="EMBL/GenBank/DDBJ databases">
        <title>Pseudidiomarina sp. nov, a marine bacterium isolated from Pacific Ocean.</title>
        <authorList>
            <person name="Wang Y."/>
        </authorList>
    </citation>
    <scope>NUCLEOTIDE SEQUENCE [LARGE SCALE GENOMIC DNA]</scope>
    <source>
        <strain evidence="4 5">GXY010</strain>
    </source>
</reference>
<sequence>MSRAVSGQLLKHPVHFLALGFGSGLLPKAPGTFGTLAAIPLILAMQYLPSWGYLAVMLLAAWLGIYICQFTAKAMGEHDHPAIVWDEIAGYMIAMYALPATWYNLLAAFVLFRWFDIRKPSVIGWCDRHLHGGLGIMADDLVAGLASAAVIHLSYLGWALVT</sequence>
<keyword evidence="5" id="KW-1185">Reference proteome</keyword>
<comment type="subcellular location">
    <subcellularLocation>
        <location evidence="1">Cell inner membrane</location>
        <topology evidence="1">Multi-pass membrane protein</topology>
    </subcellularLocation>
</comment>
<feature type="transmembrane region" description="Helical" evidence="2">
    <location>
        <begin position="93"/>
        <end position="115"/>
    </location>
</feature>
<keyword evidence="1" id="KW-1208">Phospholipid metabolism</keyword>
<keyword evidence="1" id="KW-0443">Lipid metabolism</keyword>
<dbReference type="EC" id="3.1.3.27" evidence="1"/>
<evidence type="ECO:0000313" key="4">
    <source>
        <dbReference type="EMBL" id="MDT7525842.1"/>
    </source>
</evidence>
<keyword evidence="1" id="KW-0997">Cell inner membrane</keyword>
<keyword evidence="1" id="KW-0442">Lipid degradation</keyword>
<keyword evidence="1" id="KW-1003">Cell membrane</keyword>
<comment type="caution">
    <text evidence="4">The sequence shown here is derived from an EMBL/GenBank/DDBJ whole genome shotgun (WGS) entry which is preliminary data.</text>
</comment>